<accession>A0A179EZ07</accession>
<dbReference type="OrthoDB" id="4227485at2759"/>
<proteinExistence type="predicted"/>
<name>A0A179EZ07_METCM</name>
<dbReference type="Pfam" id="PF12520">
    <property type="entry name" value="DUF3723"/>
    <property type="match status" value="1"/>
</dbReference>
<dbReference type="STRING" id="1380566.A0A179EZ07"/>
<dbReference type="GeneID" id="28853698"/>
<sequence>MEKSEVDILGVVQVPLQNLQFVEGVGERLHNTRQTERLQTLFECNSADHENSRHWIDGYIDNAEAPSFLNKLGLSRQDLNRHNLDGNSLALMTTSCASLRVATGSKRQRILTHMSGGPLGCHHETPDSDGRVYCKLREYGDGSLEFHEWHQRLSKSKQYIFQRLTQRVPMMEALDLLGHFPAVVDFLQLGCYSSVFDNRIFGETIAGWNLIYTGWSRLTLGSRFLQHSIDRDTVLALEGRAPAASKADQLWIHQAFASGQVWPGITDPQQRRELEYRVQSFEGIIPSLKWLQANLLYLNVAAGII</sequence>
<dbReference type="EMBL" id="LSBJ02000016">
    <property type="protein sequence ID" value="OAQ58435.1"/>
    <property type="molecule type" value="Genomic_DNA"/>
</dbReference>
<protein>
    <submittedName>
        <fullName evidence="1">Uncharacterized protein</fullName>
    </submittedName>
</protein>
<organism evidence="1 2">
    <name type="scientific">Pochonia chlamydosporia 170</name>
    <dbReference type="NCBI Taxonomy" id="1380566"/>
    <lineage>
        <taxon>Eukaryota</taxon>
        <taxon>Fungi</taxon>
        <taxon>Dikarya</taxon>
        <taxon>Ascomycota</taxon>
        <taxon>Pezizomycotina</taxon>
        <taxon>Sordariomycetes</taxon>
        <taxon>Hypocreomycetidae</taxon>
        <taxon>Hypocreales</taxon>
        <taxon>Clavicipitaceae</taxon>
        <taxon>Pochonia</taxon>
    </lineage>
</organism>
<evidence type="ECO:0000313" key="1">
    <source>
        <dbReference type="EMBL" id="OAQ58435.1"/>
    </source>
</evidence>
<dbReference type="Proteomes" id="UP000078397">
    <property type="component" value="Unassembled WGS sequence"/>
</dbReference>
<keyword evidence="2" id="KW-1185">Reference proteome</keyword>
<dbReference type="KEGG" id="pchm:VFPPC_11561"/>
<reference evidence="1 2" key="1">
    <citation type="journal article" date="2016" name="PLoS Pathog.">
        <title>Biosynthesis of antibiotic leucinostatins in bio-control fungus Purpureocillium lilacinum and their inhibition on phytophthora revealed by genome mining.</title>
        <authorList>
            <person name="Wang G."/>
            <person name="Liu Z."/>
            <person name="Lin R."/>
            <person name="Li E."/>
            <person name="Mao Z."/>
            <person name="Ling J."/>
            <person name="Yang Y."/>
            <person name="Yin W.B."/>
            <person name="Xie B."/>
        </authorList>
    </citation>
    <scope>NUCLEOTIDE SEQUENCE [LARGE SCALE GENOMIC DNA]</scope>
    <source>
        <strain evidence="1">170</strain>
    </source>
</reference>
<dbReference type="InterPro" id="IPR022198">
    <property type="entry name" value="DUF3723"/>
</dbReference>
<evidence type="ECO:0000313" key="2">
    <source>
        <dbReference type="Proteomes" id="UP000078397"/>
    </source>
</evidence>
<dbReference type="AlphaFoldDB" id="A0A179EZ07"/>
<comment type="caution">
    <text evidence="1">The sequence shown here is derived from an EMBL/GenBank/DDBJ whole genome shotgun (WGS) entry which is preliminary data.</text>
</comment>
<dbReference type="RefSeq" id="XP_018136595.1">
    <property type="nucleotide sequence ID" value="XM_018289704.1"/>
</dbReference>
<gene>
    <name evidence="1" type="ORF">VFPPC_11561</name>
</gene>